<evidence type="ECO:0000313" key="3">
    <source>
        <dbReference type="Proteomes" id="UP000001396"/>
    </source>
</evidence>
<dbReference type="RefSeq" id="XP_020427009.1">
    <property type="nucleotide sequence ID" value="XM_020582655.1"/>
</dbReference>
<feature type="signal peptide" evidence="1">
    <location>
        <begin position="1"/>
        <end position="21"/>
    </location>
</feature>
<dbReference type="GeneID" id="31367377"/>
<evidence type="ECO:0000256" key="1">
    <source>
        <dbReference type="SAM" id="SignalP"/>
    </source>
</evidence>
<dbReference type="EMBL" id="ADBJ01000060">
    <property type="protein sequence ID" value="EFA74875.1"/>
    <property type="molecule type" value="Genomic_DNA"/>
</dbReference>
<dbReference type="InParanoid" id="D3BUT7"/>
<protein>
    <submittedName>
        <fullName evidence="2">Uncharacterized protein</fullName>
    </submittedName>
</protein>
<sequence length="147" mass="16404">MSRVLILLIIGLVCLSSLANAGIIFSKITGGTKVSVFINVPSATAASRRGTYAFRDEYNRHMLQQFSTNFDNIFAKFKIAAPFQFKIDPSSEYFLVINGDEGNKSAKWELGEENGNQDMLWAESLFENPNLARILNPSKDLVNVSNY</sequence>
<reference evidence="2 3" key="1">
    <citation type="journal article" date="2011" name="Genome Res.">
        <title>Phylogeny-wide analysis of social amoeba genomes highlights ancient origins for complex intercellular communication.</title>
        <authorList>
            <person name="Heidel A.J."/>
            <person name="Lawal H.M."/>
            <person name="Felder M."/>
            <person name="Schilde C."/>
            <person name="Helps N.R."/>
            <person name="Tunggal B."/>
            <person name="Rivero F."/>
            <person name="John U."/>
            <person name="Schleicher M."/>
            <person name="Eichinger L."/>
            <person name="Platzer M."/>
            <person name="Noegel A.A."/>
            <person name="Schaap P."/>
            <person name="Gloeckner G."/>
        </authorList>
    </citation>
    <scope>NUCLEOTIDE SEQUENCE [LARGE SCALE GENOMIC DNA]</scope>
    <source>
        <strain evidence="3">ATCC 26659 / Pp 5 / PN500</strain>
    </source>
</reference>
<dbReference type="Proteomes" id="UP000001396">
    <property type="component" value="Unassembled WGS sequence"/>
</dbReference>
<feature type="chain" id="PRO_5003041625" evidence="1">
    <location>
        <begin position="22"/>
        <end position="147"/>
    </location>
</feature>
<proteinExistence type="predicted"/>
<dbReference type="AlphaFoldDB" id="D3BUT7"/>
<organism evidence="2 3">
    <name type="scientific">Heterostelium pallidum (strain ATCC 26659 / Pp 5 / PN500)</name>
    <name type="common">Cellular slime mold</name>
    <name type="synonym">Polysphondylium pallidum</name>
    <dbReference type="NCBI Taxonomy" id="670386"/>
    <lineage>
        <taxon>Eukaryota</taxon>
        <taxon>Amoebozoa</taxon>
        <taxon>Evosea</taxon>
        <taxon>Eumycetozoa</taxon>
        <taxon>Dictyostelia</taxon>
        <taxon>Acytosteliales</taxon>
        <taxon>Acytosteliaceae</taxon>
        <taxon>Heterostelium</taxon>
    </lineage>
</organism>
<name>D3BUT7_HETP5</name>
<keyword evidence="1" id="KW-0732">Signal</keyword>
<accession>D3BUT7</accession>
<evidence type="ECO:0000313" key="2">
    <source>
        <dbReference type="EMBL" id="EFA74875.1"/>
    </source>
</evidence>
<comment type="caution">
    <text evidence="2">The sequence shown here is derived from an EMBL/GenBank/DDBJ whole genome shotgun (WGS) entry which is preliminary data.</text>
</comment>
<gene>
    <name evidence="2" type="ORF">PPL_11909</name>
</gene>
<keyword evidence="3" id="KW-1185">Reference proteome</keyword>